<accession>A0A6M4PCF0</accession>
<dbReference type="AlphaFoldDB" id="A0A6M4PCF0"/>
<dbReference type="Gene3D" id="3.40.50.720">
    <property type="entry name" value="NAD(P)-binding Rossmann-like Domain"/>
    <property type="match status" value="1"/>
</dbReference>
<dbReference type="SUPFAM" id="SSF51735">
    <property type="entry name" value="NAD(P)-binding Rossmann-fold domains"/>
    <property type="match status" value="1"/>
</dbReference>
<sequence length="355" mass="37577">MNTKKDVTPASGRGRVLVTGGTGLVGSHSVARLTKEGYPTRVTVREPGQEARVRAALRRAGVDPADRLEFAVADLGADAGWAEAMDGVGHVLHHASPFPTTPPRTEDDVVLPARDGALRVLSAARKAGVPRVVMTSSFAAVGYTAKPGNRYSEEDWTDPDTEGLPAYHRSKVLAERAAWDYVRDHGDIELAVVNPTGIFGPQLGDRPSASVGLVADMLTGRMPVVPVMYFGVVDVRDVVDLHLRAMLDPRAAGERFIAVGGPSVSLFGMARVLREHYPAAAGLLPAEEMTIQRVREAAKTEPALRAAAALGGRVPVISNEKARSVLGWEPRGIVETIVATADGLIRSGLTLPGTG</sequence>
<dbReference type="Pfam" id="PF01370">
    <property type="entry name" value="Epimerase"/>
    <property type="match status" value="1"/>
</dbReference>
<dbReference type="InterPro" id="IPR036291">
    <property type="entry name" value="NAD(P)-bd_dom_sf"/>
</dbReference>
<keyword evidence="1" id="KW-0560">Oxidoreductase</keyword>
<gene>
    <name evidence="4" type="ORF">HKX69_04100</name>
</gene>
<evidence type="ECO:0000256" key="2">
    <source>
        <dbReference type="ARBA" id="ARBA00023445"/>
    </source>
</evidence>
<dbReference type="KEGG" id="sarg:HKX69_04100"/>
<evidence type="ECO:0000256" key="1">
    <source>
        <dbReference type="ARBA" id="ARBA00023002"/>
    </source>
</evidence>
<dbReference type="PANTHER" id="PTHR10366">
    <property type="entry name" value="NAD DEPENDENT EPIMERASE/DEHYDRATASE"/>
    <property type="match status" value="1"/>
</dbReference>
<dbReference type="PANTHER" id="PTHR10366:SF564">
    <property type="entry name" value="STEROL-4-ALPHA-CARBOXYLATE 3-DEHYDROGENASE, DECARBOXYLATING"/>
    <property type="match status" value="1"/>
</dbReference>
<dbReference type="Proteomes" id="UP000502641">
    <property type="component" value="Chromosome"/>
</dbReference>
<reference evidence="4 5" key="1">
    <citation type="submission" date="2020-05" db="EMBL/GenBank/DDBJ databases">
        <authorList>
            <person name="Li K."/>
        </authorList>
    </citation>
    <scope>NUCLEOTIDE SEQUENCE [LARGE SCALE GENOMIC DNA]</scope>
    <source>
        <strain evidence="5">jing01</strain>
    </source>
</reference>
<organism evidence="4 5">
    <name type="scientific">Streptomyces argyrophylli</name>
    <dbReference type="NCBI Taxonomy" id="2726118"/>
    <lineage>
        <taxon>Bacteria</taxon>
        <taxon>Bacillati</taxon>
        <taxon>Actinomycetota</taxon>
        <taxon>Actinomycetes</taxon>
        <taxon>Kitasatosporales</taxon>
        <taxon>Streptomycetaceae</taxon>
        <taxon>Streptomyces</taxon>
    </lineage>
</organism>
<evidence type="ECO:0000313" key="5">
    <source>
        <dbReference type="Proteomes" id="UP000502641"/>
    </source>
</evidence>
<dbReference type="EMBL" id="CP053189">
    <property type="protein sequence ID" value="QJS08808.1"/>
    <property type="molecule type" value="Genomic_DNA"/>
</dbReference>
<evidence type="ECO:0000259" key="3">
    <source>
        <dbReference type="Pfam" id="PF01370"/>
    </source>
</evidence>
<name>A0A6M4PCF0_9ACTN</name>
<dbReference type="InterPro" id="IPR001509">
    <property type="entry name" value="Epimerase_deHydtase"/>
</dbReference>
<protein>
    <submittedName>
        <fullName evidence="4">NAD-dependent epimerase/dehydratase family protein</fullName>
    </submittedName>
</protein>
<keyword evidence="5" id="KW-1185">Reference proteome</keyword>
<dbReference type="FunFam" id="3.40.50.720:FF:000336">
    <property type="entry name" value="Aldehyde reductase"/>
    <property type="match status" value="1"/>
</dbReference>
<feature type="domain" description="NAD-dependent epimerase/dehydratase" evidence="3">
    <location>
        <begin position="16"/>
        <end position="253"/>
    </location>
</feature>
<dbReference type="InterPro" id="IPR050425">
    <property type="entry name" value="NAD(P)_dehydrat-like"/>
</dbReference>
<dbReference type="GO" id="GO:0016616">
    <property type="term" value="F:oxidoreductase activity, acting on the CH-OH group of donors, NAD or NADP as acceptor"/>
    <property type="evidence" value="ECO:0007669"/>
    <property type="project" value="TreeGrafter"/>
</dbReference>
<comment type="similarity">
    <text evidence="2">Belongs to the NAD(P)-dependent epimerase/dehydratase family. Dihydroflavonol-4-reductase subfamily.</text>
</comment>
<dbReference type="RefSeq" id="WP_171150715.1">
    <property type="nucleotide sequence ID" value="NZ_CP053189.1"/>
</dbReference>
<evidence type="ECO:0000313" key="4">
    <source>
        <dbReference type="EMBL" id="QJS08808.1"/>
    </source>
</evidence>
<proteinExistence type="inferred from homology"/>